<feature type="region of interest" description="Disordered" evidence="1">
    <location>
        <begin position="1"/>
        <end position="28"/>
    </location>
</feature>
<evidence type="ECO:0000256" key="1">
    <source>
        <dbReference type="SAM" id="MobiDB-lite"/>
    </source>
</evidence>
<evidence type="ECO:0000313" key="3">
    <source>
        <dbReference type="Proteomes" id="UP000799118"/>
    </source>
</evidence>
<reference evidence="2" key="1">
    <citation type="journal article" date="2019" name="Environ. Microbiol.">
        <title>Fungal ecological strategies reflected in gene transcription - a case study of two litter decomposers.</title>
        <authorList>
            <person name="Barbi F."/>
            <person name="Kohler A."/>
            <person name="Barry K."/>
            <person name="Baskaran P."/>
            <person name="Daum C."/>
            <person name="Fauchery L."/>
            <person name="Ihrmark K."/>
            <person name="Kuo A."/>
            <person name="LaButti K."/>
            <person name="Lipzen A."/>
            <person name="Morin E."/>
            <person name="Grigoriev I.V."/>
            <person name="Henrissat B."/>
            <person name="Lindahl B."/>
            <person name="Martin F."/>
        </authorList>
    </citation>
    <scope>NUCLEOTIDE SEQUENCE</scope>
    <source>
        <strain evidence="2">JB14</strain>
    </source>
</reference>
<dbReference type="Proteomes" id="UP000799118">
    <property type="component" value="Unassembled WGS sequence"/>
</dbReference>
<dbReference type="PANTHER" id="PTHR46177:SF1">
    <property type="entry name" value="INTEGRASE CATALYTIC DOMAIN-CONTAINING PROTEIN"/>
    <property type="match status" value="1"/>
</dbReference>
<gene>
    <name evidence="2" type="ORF">BT96DRAFT_1009240</name>
</gene>
<name>A0A6A4GD90_9AGAR</name>
<keyword evidence="3" id="KW-1185">Reference proteome</keyword>
<dbReference type="AlphaFoldDB" id="A0A6A4GD90"/>
<dbReference type="PANTHER" id="PTHR46177">
    <property type="entry name" value="INTEGRASE CATALYTIC DOMAIN-CONTAINING PROTEIN"/>
    <property type="match status" value="1"/>
</dbReference>
<evidence type="ECO:0008006" key="4">
    <source>
        <dbReference type="Google" id="ProtNLM"/>
    </source>
</evidence>
<dbReference type="EMBL" id="ML770500">
    <property type="protein sequence ID" value="KAE9383395.1"/>
    <property type="molecule type" value="Genomic_DNA"/>
</dbReference>
<sequence>MRRKRQRDSPPPEGKKKLKGNQHLPRPQPEDELHQWIHYYWHLGFNDKKIAEHVLDHFNKQEYGLSAKTVQRIRKELNLLGTRQQQASFETVMPYFTELRRLYPNMGARAMVTVLRQEYNLKVPEKLLNDLFNHIEPDKVKQRKYKRFKRRRFWSAGIMDVLTMDQHDKHQRFGIRYHLGFDPFPGRIAWFRVWWSNRNPKITAKYFLDSCREREGVPLVTQSDPGSENYGPANCQTAIRHRLDPSLIKTRQHRWKNHTQNVKPEAVWSQMRRNFFPGIETALEVDVTQGLYNINNPLEKLLFRYLAIPLLQALCDTYTRRYNSSPRRSDKRKVLPQGIPDLICAKPHLFNTEDFTIKVPEDLFDEMEAKYAPPEDPALQLTPPEFQALADMAYQRLGSPVVRLENLWNVYIDMLQALRQLEETQTDEFVVVLEASDSGYDFEMELIPGLDELREGLAITPGGPCYMGGVNLEREHRLRRWEVRKEIARVMEVVMMEKTFGSMFNGQISIAKGMLFSCIL</sequence>
<evidence type="ECO:0000313" key="2">
    <source>
        <dbReference type="EMBL" id="KAE9383395.1"/>
    </source>
</evidence>
<dbReference type="OrthoDB" id="5946233at2759"/>
<protein>
    <recommendedName>
        <fullName evidence="4">Integrase catalytic domain-containing protein</fullName>
    </recommendedName>
</protein>
<accession>A0A6A4GD90</accession>
<proteinExistence type="predicted"/>
<organism evidence="2 3">
    <name type="scientific">Gymnopus androsaceus JB14</name>
    <dbReference type="NCBI Taxonomy" id="1447944"/>
    <lineage>
        <taxon>Eukaryota</taxon>
        <taxon>Fungi</taxon>
        <taxon>Dikarya</taxon>
        <taxon>Basidiomycota</taxon>
        <taxon>Agaricomycotina</taxon>
        <taxon>Agaricomycetes</taxon>
        <taxon>Agaricomycetidae</taxon>
        <taxon>Agaricales</taxon>
        <taxon>Marasmiineae</taxon>
        <taxon>Omphalotaceae</taxon>
        <taxon>Gymnopus</taxon>
    </lineage>
</organism>